<dbReference type="PANTHER" id="PTHR14659">
    <property type="entry name" value="ALPHA- AND GAMMA-ADAPTIN-BINDING PROTEIN P34"/>
    <property type="match status" value="1"/>
</dbReference>
<dbReference type="Gene3D" id="3.40.50.11960">
    <property type="match status" value="1"/>
</dbReference>
<organism evidence="1 2">
    <name type="scientific">Sphaeroforma arctica JP610</name>
    <dbReference type="NCBI Taxonomy" id="667725"/>
    <lineage>
        <taxon>Eukaryota</taxon>
        <taxon>Ichthyosporea</taxon>
        <taxon>Ichthyophonida</taxon>
        <taxon>Sphaeroforma</taxon>
    </lineage>
</organism>
<dbReference type="Pfam" id="PF10199">
    <property type="entry name" value="Adaptin_binding"/>
    <property type="match status" value="1"/>
</dbReference>
<dbReference type="EMBL" id="KQ242927">
    <property type="protein sequence ID" value="KNC76892.1"/>
    <property type="molecule type" value="Genomic_DNA"/>
</dbReference>
<gene>
    <name evidence="1" type="ORF">SARC_10635</name>
</gene>
<dbReference type="InterPro" id="IPR019341">
    <property type="entry name" value="Alpha/Gamma-adaptin-bd_p34"/>
</dbReference>
<dbReference type="AlphaFoldDB" id="A0A0L0FJC8"/>
<dbReference type="OrthoDB" id="1741717at2759"/>
<reference evidence="1 2" key="1">
    <citation type="submission" date="2011-02" db="EMBL/GenBank/DDBJ databases">
        <title>The Genome Sequence of Sphaeroforma arctica JP610.</title>
        <authorList>
            <consortium name="The Broad Institute Genome Sequencing Platform"/>
            <person name="Russ C."/>
            <person name="Cuomo C."/>
            <person name="Young S.K."/>
            <person name="Zeng Q."/>
            <person name="Gargeya S."/>
            <person name="Alvarado L."/>
            <person name="Berlin A."/>
            <person name="Chapman S.B."/>
            <person name="Chen Z."/>
            <person name="Freedman E."/>
            <person name="Gellesch M."/>
            <person name="Goldberg J."/>
            <person name="Griggs A."/>
            <person name="Gujja S."/>
            <person name="Heilman E."/>
            <person name="Heiman D."/>
            <person name="Howarth C."/>
            <person name="Mehta T."/>
            <person name="Neiman D."/>
            <person name="Pearson M."/>
            <person name="Roberts A."/>
            <person name="Saif S."/>
            <person name="Shea T."/>
            <person name="Shenoy N."/>
            <person name="Sisk P."/>
            <person name="Stolte C."/>
            <person name="Sykes S."/>
            <person name="White J."/>
            <person name="Yandava C."/>
            <person name="Burger G."/>
            <person name="Gray M.W."/>
            <person name="Holland P.W.H."/>
            <person name="King N."/>
            <person name="Lang F.B.F."/>
            <person name="Roger A.J."/>
            <person name="Ruiz-Trillo I."/>
            <person name="Haas B."/>
            <person name="Nusbaum C."/>
            <person name="Birren B."/>
        </authorList>
    </citation>
    <scope>NUCLEOTIDE SEQUENCE [LARGE SCALE GENOMIC DNA]</scope>
    <source>
        <strain evidence="1 2">JP610</strain>
    </source>
</reference>
<sequence length="303" mass="33824">GITSQKVAKLATSVLYHIDNKYYEEDVDFRICHSPKDISEQTFDRVEGVIVFYHKLKPSKVQALWAPWASKIGDDMPELAMCVNVDTPLAEDGVDNQKEGPAFDVNEWCLESGFEHVSVVCGEALRSDAGQSRLTDEDMNGSDRIVEALHCTMWSTMRMKGDKDTGASTRNTSHIVDGDDAEVDINLNEHDDIDTIQPSHDIRSTAEESRTSAQVDADLAAFLTPDEMKFMEGGFFGDDTNPDDPMDNLEKSFMLMNSLKEKVSTLPMEQRHIVAERVAMAFYHAMDGGDSENEEDDFGLVHS</sequence>
<dbReference type="STRING" id="667725.A0A0L0FJC8"/>
<dbReference type="Proteomes" id="UP000054560">
    <property type="component" value="Unassembled WGS sequence"/>
</dbReference>
<feature type="non-terminal residue" evidence="1">
    <location>
        <position position="1"/>
    </location>
</feature>
<dbReference type="RefSeq" id="XP_014150794.1">
    <property type="nucleotide sequence ID" value="XM_014295319.1"/>
</dbReference>
<evidence type="ECO:0000313" key="2">
    <source>
        <dbReference type="Proteomes" id="UP000054560"/>
    </source>
</evidence>
<accession>A0A0L0FJC8</accession>
<evidence type="ECO:0000313" key="1">
    <source>
        <dbReference type="EMBL" id="KNC76892.1"/>
    </source>
</evidence>
<dbReference type="eggNOG" id="KOG4273">
    <property type="taxonomic scope" value="Eukaryota"/>
</dbReference>
<dbReference type="GeneID" id="25911139"/>
<keyword evidence="2" id="KW-1185">Reference proteome</keyword>
<name>A0A0L0FJC8_9EUKA</name>
<dbReference type="PANTHER" id="PTHR14659:SF1">
    <property type="entry name" value="ALPHA- AND GAMMA-ADAPTIN-BINDING PROTEIN P34"/>
    <property type="match status" value="1"/>
</dbReference>
<proteinExistence type="predicted"/>
<protein>
    <submittedName>
        <fullName evidence="1">Uncharacterized protein</fullName>
    </submittedName>
</protein>